<name>A0AAW6VCZ1_9BACT</name>
<reference evidence="1" key="1">
    <citation type="journal article" date="2023" name="Antibiotics">
        <title>Genomic Characterization of Antibiotic-Resistant Campylobacterales Isolated from Chilean Poultry Meat.</title>
        <authorList>
            <person name="Concha-Toloza M."/>
            <person name="Lopez-Cantillo M."/>
            <person name="Molina-Mora J.A."/>
            <person name="Collado L."/>
        </authorList>
    </citation>
    <scope>NUCLEOTIDE SEQUENCE</scope>
    <source>
        <strain evidence="1">FR1p153A2</strain>
    </source>
</reference>
<proteinExistence type="predicted"/>
<dbReference type="EMBL" id="JAQTJK010000001">
    <property type="protein sequence ID" value="MDK2040484.1"/>
    <property type="molecule type" value="Genomic_DNA"/>
</dbReference>
<dbReference type="RefSeq" id="WP_284093336.1">
    <property type="nucleotide sequence ID" value="NZ_JAPZDP010000060.1"/>
</dbReference>
<dbReference type="AlphaFoldDB" id="A0AAW6VCZ1"/>
<reference evidence="1" key="2">
    <citation type="submission" date="2023-02" db="EMBL/GenBank/DDBJ databases">
        <authorList>
            <person name="Concha-Toloza M."/>
            <person name="Lopez-Cantillo M."/>
            <person name="Molina-Mora J."/>
            <person name="Collado L."/>
        </authorList>
    </citation>
    <scope>NUCLEOTIDE SEQUENCE</scope>
    <source>
        <strain evidence="1">FR1p153A2</strain>
    </source>
</reference>
<comment type="caution">
    <text evidence="1">The sequence shown here is derived from an EMBL/GenBank/DDBJ whole genome shotgun (WGS) entry which is preliminary data.</text>
</comment>
<gene>
    <name evidence="1" type="ORF">PT517_01690</name>
</gene>
<accession>A0AAW6VCZ1</accession>
<organism evidence="1 2">
    <name type="scientific">Aliarcobacter butzleri</name>
    <dbReference type="NCBI Taxonomy" id="28197"/>
    <lineage>
        <taxon>Bacteria</taxon>
        <taxon>Pseudomonadati</taxon>
        <taxon>Campylobacterota</taxon>
        <taxon>Epsilonproteobacteria</taxon>
        <taxon>Campylobacterales</taxon>
        <taxon>Arcobacteraceae</taxon>
        <taxon>Aliarcobacter</taxon>
    </lineage>
</organism>
<sequence>MASLVQSTSALEVQGLKKNSLNKIINKFEKEFLVGQYRNRLWVA</sequence>
<evidence type="ECO:0000313" key="1">
    <source>
        <dbReference type="EMBL" id="MDK2040484.1"/>
    </source>
</evidence>
<protein>
    <submittedName>
        <fullName evidence="1">Uncharacterized protein</fullName>
    </submittedName>
</protein>
<dbReference type="Proteomes" id="UP001237501">
    <property type="component" value="Unassembled WGS sequence"/>
</dbReference>
<evidence type="ECO:0000313" key="2">
    <source>
        <dbReference type="Proteomes" id="UP001237501"/>
    </source>
</evidence>